<evidence type="ECO:0000313" key="5">
    <source>
        <dbReference type="EMBL" id="KAF3701305.1"/>
    </source>
</evidence>
<evidence type="ECO:0000256" key="3">
    <source>
        <dbReference type="ARBA" id="ARBA00048073"/>
    </source>
</evidence>
<organism evidence="5 6">
    <name type="scientific">Channa argus</name>
    <name type="common">Northern snakehead</name>
    <name type="synonym">Ophicephalus argus</name>
    <dbReference type="NCBI Taxonomy" id="215402"/>
    <lineage>
        <taxon>Eukaryota</taxon>
        <taxon>Metazoa</taxon>
        <taxon>Chordata</taxon>
        <taxon>Craniata</taxon>
        <taxon>Vertebrata</taxon>
        <taxon>Euteleostomi</taxon>
        <taxon>Actinopterygii</taxon>
        <taxon>Neopterygii</taxon>
        <taxon>Teleostei</taxon>
        <taxon>Neoteleostei</taxon>
        <taxon>Acanthomorphata</taxon>
        <taxon>Anabantaria</taxon>
        <taxon>Anabantiformes</taxon>
        <taxon>Channoidei</taxon>
        <taxon>Channidae</taxon>
        <taxon>Channa</taxon>
    </lineage>
</organism>
<reference evidence="6" key="2">
    <citation type="submission" date="2019-02" db="EMBL/GenBank/DDBJ databases">
        <title>Opniocepnalus argus Var Kimnra genome.</title>
        <authorList>
            <person name="Zhou C."/>
            <person name="Xiao S."/>
        </authorList>
    </citation>
    <scope>NUCLEOTIDE SEQUENCE [LARGE SCALE GENOMIC DNA]</scope>
</reference>
<dbReference type="PANTHER" id="PTHR12192:SF26">
    <property type="entry name" value="GLUTATHIONE-SPECIFIC GAMMA-GLUTAMYLCYCLOTRANSFERASE 1"/>
    <property type="match status" value="1"/>
</dbReference>
<comment type="catalytic activity">
    <reaction evidence="3 4">
        <text>glutathione = L-cysteinylglycine + 5-oxo-L-proline</text>
        <dbReference type="Rhea" id="RHEA:47724"/>
        <dbReference type="ChEBI" id="CHEBI:57925"/>
        <dbReference type="ChEBI" id="CHEBI:58402"/>
        <dbReference type="ChEBI" id="CHEBI:61694"/>
        <dbReference type="EC" id="4.3.2.7"/>
    </reaction>
</comment>
<keyword evidence="5" id="KW-0808">Transferase</keyword>
<protein>
    <recommendedName>
        <fullName evidence="4">Gamma-glutamylcyclotransferase</fullName>
        <ecNumber evidence="4">4.3.2.7</ecNumber>
    </recommendedName>
</protein>
<dbReference type="Proteomes" id="UP000503349">
    <property type="component" value="Chromosome 16"/>
</dbReference>
<dbReference type="Gene3D" id="3.10.490.10">
    <property type="entry name" value="Gamma-glutamyl cyclotransferase-like"/>
    <property type="match status" value="1"/>
</dbReference>
<dbReference type="InterPro" id="IPR006840">
    <property type="entry name" value="ChaC"/>
</dbReference>
<dbReference type="GO" id="GO:0006751">
    <property type="term" value="P:glutathione catabolic process"/>
    <property type="evidence" value="ECO:0007669"/>
    <property type="project" value="UniProtKB-UniRule"/>
</dbReference>
<dbReference type="AlphaFoldDB" id="A0A6G1QFH6"/>
<dbReference type="EMBL" id="CM015727">
    <property type="protein sequence ID" value="KAF3701305.1"/>
    <property type="molecule type" value="Genomic_DNA"/>
</dbReference>
<evidence type="ECO:0000313" key="6">
    <source>
        <dbReference type="Proteomes" id="UP000503349"/>
    </source>
</evidence>
<dbReference type="CDD" id="cd06661">
    <property type="entry name" value="GGCT_like"/>
    <property type="match status" value="1"/>
</dbReference>
<dbReference type="GO" id="GO:0003839">
    <property type="term" value="F:gamma-glutamylcyclotransferase activity"/>
    <property type="evidence" value="ECO:0007669"/>
    <property type="project" value="UniProtKB-UniRule"/>
</dbReference>
<keyword evidence="6" id="KW-1185">Reference proteome</keyword>
<sequence length="208" mass="23567">MKFQDDLKERSSLWIFGYGSLVWKPDFAYERCKIGYIKGYKRRFWHGDDFYRGDKENPGRVVTLVEDQEACTWGVAYEVTDSETEASLQYLNMREVVLGGYITETVEFIPKDKGQRPLLALVYIATPDNPIYLGPASDMEIAAQIAKCSGKTGHNIEYLVRLAEFMRLSCPEVEDEHLFSIEAAVLNTFPECGGIKSPDQKTLLLGTA</sequence>
<accession>A0A6G1QFH6</accession>
<proteinExistence type="inferred from homology"/>
<comment type="similarity">
    <text evidence="1">Belongs to the gamma-glutamylcyclotransferase family. ChaC subfamily.</text>
</comment>
<dbReference type="GO" id="GO:0005737">
    <property type="term" value="C:cytoplasm"/>
    <property type="evidence" value="ECO:0007669"/>
    <property type="project" value="TreeGrafter"/>
</dbReference>
<evidence type="ECO:0000256" key="1">
    <source>
        <dbReference type="ARBA" id="ARBA00009662"/>
    </source>
</evidence>
<dbReference type="PANTHER" id="PTHR12192">
    <property type="entry name" value="CATION TRANSPORT PROTEIN CHAC-RELATED"/>
    <property type="match status" value="1"/>
</dbReference>
<dbReference type="Pfam" id="PF04752">
    <property type="entry name" value="ChaC"/>
    <property type="match status" value="1"/>
</dbReference>
<dbReference type="EC" id="4.3.2.7" evidence="4"/>
<dbReference type="GO" id="GO:0016740">
    <property type="term" value="F:transferase activity"/>
    <property type="evidence" value="ECO:0007669"/>
    <property type="project" value="UniProtKB-KW"/>
</dbReference>
<dbReference type="GO" id="GO:0061928">
    <property type="term" value="F:glutathione specific gamma-glutamylcyclotransferase activity"/>
    <property type="evidence" value="ECO:0007669"/>
    <property type="project" value="UniProtKB-EC"/>
</dbReference>
<dbReference type="InterPro" id="IPR036568">
    <property type="entry name" value="GGCT-like_sf"/>
</dbReference>
<evidence type="ECO:0000256" key="4">
    <source>
        <dbReference type="RuleBase" id="RU363081"/>
    </source>
</evidence>
<comment type="function">
    <text evidence="4">Catalyzes the cleavage of glutathione into 5-oxo-L-proline and a Cys-Gly dipeptide. Acts specifically on glutathione, but not on other gamma-glutamyl peptides.</text>
</comment>
<name>A0A6G1QFH6_CHAAH</name>
<dbReference type="InterPro" id="IPR013024">
    <property type="entry name" value="GGCT-like"/>
</dbReference>
<evidence type="ECO:0000256" key="2">
    <source>
        <dbReference type="ARBA" id="ARBA00023239"/>
    </source>
</evidence>
<keyword evidence="2 4" id="KW-0456">Lyase</keyword>
<gene>
    <name evidence="5" type="ORF">EXN66_Car016993</name>
</gene>
<dbReference type="OrthoDB" id="1933483at2759"/>
<dbReference type="SUPFAM" id="SSF110857">
    <property type="entry name" value="Gamma-glutamyl cyclotransferase-like"/>
    <property type="match status" value="1"/>
</dbReference>
<reference evidence="5 6" key="1">
    <citation type="submission" date="2019-02" db="EMBL/GenBank/DDBJ databases">
        <title>Opniocepnalus argus genome.</title>
        <authorList>
            <person name="Zhou C."/>
            <person name="Xiao S."/>
        </authorList>
    </citation>
    <scope>NUCLEOTIDE SEQUENCE [LARGE SCALE GENOMIC DNA]</scope>
    <source>
        <strain evidence="5">OARG1902GOOAL</strain>
        <tissue evidence="5">Muscle</tissue>
    </source>
</reference>